<gene>
    <name evidence="2" type="ORF">SVXNc_0277</name>
</gene>
<dbReference type="RefSeq" id="WP_347722176.1">
    <property type="nucleotide sequence ID" value="NZ_CP104395.1"/>
</dbReference>
<name>A0ABY8CH04_9ARCH</name>
<protein>
    <submittedName>
        <fullName evidence="2">Uncharacterized protein</fullName>
    </submittedName>
</protein>
<organism evidence="2 3">
    <name type="scientific">Candidatus Nanohalococcus occultus</name>
    <dbReference type="NCBI Taxonomy" id="2978047"/>
    <lineage>
        <taxon>Archaea</taxon>
        <taxon>Candidatus Nanohalarchaeota</taxon>
        <taxon>Candidatus Nanohalarchaeota incertae sedis</taxon>
        <taxon>Candidatus Nanohalococcus</taxon>
    </lineage>
</organism>
<proteinExistence type="predicted"/>
<accession>A0ABY8CH04</accession>
<dbReference type="GeneID" id="90589712"/>
<dbReference type="Proteomes" id="UP001218034">
    <property type="component" value="Chromosome"/>
</dbReference>
<keyword evidence="3" id="KW-1185">Reference proteome</keyword>
<feature type="compositionally biased region" description="Basic and acidic residues" evidence="1">
    <location>
        <begin position="1"/>
        <end position="13"/>
    </location>
</feature>
<feature type="compositionally biased region" description="Acidic residues" evidence="1">
    <location>
        <begin position="14"/>
        <end position="23"/>
    </location>
</feature>
<evidence type="ECO:0000313" key="2">
    <source>
        <dbReference type="EMBL" id="WEL19305.1"/>
    </source>
</evidence>
<feature type="region of interest" description="Disordered" evidence="1">
    <location>
        <begin position="1"/>
        <end position="32"/>
    </location>
</feature>
<dbReference type="EMBL" id="CP104395">
    <property type="protein sequence ID" value="WEL19305.1"/>
    <property type="molecule type" value="Genomic_DNA"/>
</dbReference>
<evidence type="ECO:0000313" key="3">
    <source>
        <dbReference type="Proteomes" id="UP001218034"/>
    </source>
</evidence>
<sequence>MSDELTARERELLECEQELEIDTSGEKEEKHDDWVSASETDFYLGISDIKGNRSQLAALEQEGLEVREIDGSILHSTFATDLDEEGYDWDFGREMYNRAVRELAQFGSRHLEDSKVFQPDVLKLSLNNDSRTCSSVLERYDDGTTGGPLDELEPSKAFLNEYWDEIKNEDLSEGSMATKSLALDLVKTLQGKALNKDNQEEYTEICRNFELFFSRANPEPDILLEDDSVYNIPPLETKEGLKLAMENTGSCLFPDPGKYGKEDPEEFYNEHPFEEAFWMWHEDSGTFHHGLCKNGEIEGYMRSFILEDSRGDYFAGIDTIEIPKSGGLNMEDVEKDFSEKSDVITAGVLGAAPHFLVNLDVDYIAGKDARIRFGPRENYGNTRKSIEYRKVGDTVPYYSVQNEHHEQDWEGAGWLDYHEKDDIEVRGFRTDPGWHRTDNAYILMENPKKLANTQ</sequence>
<evidence type="ECO:0000256" key="1">
    <source>
        <dbReference type="SAM" id="MobiDB-lite"/>
    </source>
</evidence>
<reference evidence="2 3" key="1">
    <citation type="submission" date="2022-09" db="EMBL/GenBank/DDBJ databases">
        <title>Xylan utilization by haloarchaea-nanohaloarchaea associations.</title>
        <authorList>
            <person name="Yakimov M."/>
        </authorList>
    </citation>
    <scope>NUCLEOTIDE SEQUENCE [LARGE SCALE GENOMIC DNA]</scope>
    <source>
        <strain evidence="2 3">SVXNc</strain>
    </source>
</reference>